<dbReference type="Proteomes" id="UP001140560">
    <property type="component" value="Unassembled WGS sequence"/>
</dbReference>
<name>A0A9W8YDW6_9PLEO</name>
<keyword evidence="1" id="KW-1133">Transmembrane helix</keyword>
<proteinExistence type="predicted"/>
<dbReference type="PANTHER" id="PTHR35393:SF1">
    <property type="entry name" value="SNOAL-LIKE DOMAIN-CONTAINING PROTEIN"/>
    <property type="match status" value="1"/>
</dbReference>
<feature type="transmembrane region" description="Helical" evidence="1">
    <location>
        <begin position="160"/>
        <end position="183"/>
    </location>
</feature>
<dbReference type="OrthoDB" id="2344312at2759"/>
<accession>A0A9W8YDW6</accession>
<evidence type="ECO:0000259" key="2">
    <source>
        <dbReference type="Pfam" id="PF24840"/>
    </source>
</evidence>
<gene>
    <name evidence="3" type="ORF">N0V83_002351</name>
</gene>
<dbReference type="AlphaFoldDB" id="A0A9W8YDW6"/>
<evidence type="ECO:0000313" key="4">
    <source>
        <dbReference type="Proteomes" id="UP001140560"/>
    </source>
</evidence>
<evidence type="ECO:0000313" key="3">
    <source>
        <dbReference type="EMBL" id="KAJ4375265.1"/>
    </source>
</evidence>
<dbReference type="PANTHER" id="PTHR35393">
    <property type="entry name" value="CHROMOSOME 1, WHOLE GENOME SHOTGUN SEQUENCE"/>
    <property type="match status" value="1"/>
</dbReference>
<feature type="domain" description="SigF-like NTF2-like" evidence="2">
    <location>
        <begin position="17"/>
        <end position="177"/>
    </location>
</feature>
<dbReference type="InterPro" id="IPR057514">
    <property type="entry name" value="NTF2_SigF"/>
</dbReference>
<feature type="transmembrane region" description="Helical" evidence="1">
    <location>
        <begin position="94"/>
        <end position="114"/>
    </location>
</feature>
<keyword evidence="1" id="KW-0812">Transmembrane</keyword>
<keyword evidence="4" id="KW-1185">Reference proteome</keyword>
<evidence type="ECO:0000256" key="1">
    <source>
        <dbReference type="SAM" id="Phobius"/>
    </source>
</evidence>
<reference evidence="3" key="1">
    <citation type="submission" date="2022-10" db="EMBL/GenBank/DDBJ databases">
        <title>Tapping the CABI collections for fungal endophytes: first genome assemblies for Collariella, Neodidymelliopsis, Ascochyta clinopodiicola, Didymella pomorum, Didymosphaeria variabile, Neocosmospora piperis and Neocucurbitaria cava.</title>
        <authorList>
            <person name="Hill R."/>
        </authorList>
    </citation>
    <scope>NUCLEOTIDE SEQUENCE</scope>
    <source>
        <strain evidence="3">IMI 356814</strain>
    </source>
</reference>
<protein>
    <recommendedName>
        <fullName evidence="2">SigF-like NTF2-like domain-containing protein</fullName>
    </recommendedName>
</protein>
<dbReference type="Pfam" id="PF24840">
    <property type="entry name" value="NTF2_SigF"/>
    <property type="match status" value="1"/>
</dbReference>
<sequence>MENPGEPFFHILTNYTVKEISGVIHLLTQSPPSVQRETIETYFTPNASFTHPFCRTGSWPNSRWLVEMIYRWYKIMSPSIDITVQSVAFDERNLILYVQIFQIFRIWVIPFYYAPVKLTSVLTLKHNRGDGKYYIDSQNDLYQVDEFVRFFAPGGWVLVWLWQFWASFFCVVGAALLGPVSWAEEHWGWRQQMGKGEEEVRAAKRDFGRLDGWSDEELLRKSELSQLSVG</sequence>
<organism evidence="3 4">
    <name type="scientific">Neocucurbitaria cava</name>
    <dbReference type="NCBI Taxonomy" id="798079"/>
    <lineage>
        <taxon>Eukaryota</taxon>
        <taxon>Fungi</taxon>
        <taxon>Dikarya</taxon>
        <taxon>Ascomycota</taxon>
        <taxon>Pezizomycotina</taxon>
        <taxon>Dothideomycetes</taxon>
        <taxon>Pleosporomycetidae</taxon>
        <taxon>Pleosporales</taxon>
        <taxon>Pleosporineae</taxon>
        <taxon>Cucurbitariaceae</taxon>
        <taxon>Neocucurbitaria</taxon>
    </lineage>
</organism>
<dbReference type="EMBL" id="JAPEUY010000003">
    <property type="protein sequence ID" value="KAJ4375265.1"/>
    <property type="molecule type" value="Genomic_DNA"/>
</dbReference>
<keyword evidence="1" id="KW-0472">Membrane</keyword>
<comment type="caution">
    <text evidence="3">The sequence shown here is derived from an EMBL/GenBank/DDBJ whole genome shotgun (WGS) entry which is preliminary data.</text>
</comment>